<dbReference type="InterPro" id="IPR050322">
    <property type="entry name" value="Fe-S_cluster_asmbl/transfer"/>
</dbReference>
<dbReference type="PANTHER" id="PTHR10072">
    <property type="entry name" value="IRON-SULFUR CLUSTER ASSEMBLY PROTEIN"/>
    <property type="match status" value="1"/>
</dbReference>
<dbReference type="Pfam" id="PF01521">
    <property type="entry name" value="Fe-S_biosyn"/>
    <property type="match status" value="1"/>
</dbReference>
<proteinExistence type="inferred from homology"/>
<accession>A0A1G8BE63</accession>
<dbReference type="SUPFAM" id="SSF89360">
    <property type="entry name" value="HesB-like domain"/>
    <property type="match status" value="1"/>
</dbReference>
<dbReference type="InterPro" id="IPR017870">
    <property type="entry name" value="FeS_cluster_insertion_CS"/>
</dbReference>
<dbReference type="PANTHER" id="PTHR10072:SF41">
    <property type="entry name" value="IRON-SULFUR CLUSTER ASSEMBLY 1 HOMOLOG, MITOCHONDRIAL"/>
    <property type="match status" value="1"/>
</dbReference>
<evidence type="ECO:0000313" key="4">
    <source>
        <dbReference type="Proteomes" id="UP000198607"/>
    </source>
</evidence>
<dbReference type="Proteomes" id="UP000198607">
    <property type="component" value="Unassembled WGS sequence"/>
</dbReference>
<dbReference type="PROSITE" id="PS01152">
    <property type="entry name" value="HESB"/>
    <property type="match status" value="1"/>
</dbReference>
<keyword evidence="4" id="KW-1185">Reference proteome</keyword>
<evidence type="ECO:0000313" key="3">
    <source>
        <dbReference type="EMBL" id="SDH31515.1"/>
    </source>
</evidence>
<protein>
    <submittedName>
        <fullName evidence="3">Iron-sulfur cluster assembly protein</fullName>
    </submittedName>
</protein>
<dbReference type="GO" id="GO:0051537">
    <property type="term" value="F:2 iron, 2 sulfur cluster binding"/>
    <property type="evidence" value="ECO:0007669"/>
    <property type="project" value="TreeGrafter"/>
</dbReference>
<evidence type="ECO:0000259" key="2">
    <source>
        <dbReference type="Pfam" id="PF01521"/>
    </source>
</evidence>
<organism evidence="3 4">
    <name type="scientific">Propionivibrio dicarboxylicus</name>
    <dbReference type="NCBI Taxonomy" id="83767"/>
    <lineage>
        <taxon>Bacteria</taxon>
        <taxon>Pseudomonadati</taxon>
        <taxon>Pseudomonadota</taxon>
        <taxon>Betaproteobacteria</taxon>
        <taxon>Rhodocyclales</taxon>
        <taxon>Rhodocyclaceae</taxon>
        <taxon>Propionivibrio</taxon>
    </lineage>
</organism>
<dbReference type="EMBL" id="FNCY01000005">
    <property type="protein sequence ID" value="SDH31515.1"/>
    <property type="molecule type" value="Genomic_DNA"/>
</dbReference>
<dbReference type="GO" id="GO:0016226">
    <property type="term" value="P:iron-sulfur cluster assembly"/>
    <property type="evidence" value="ECO:0007669"/>
    <property type="project" value="InterPro"/>
</dbReference>
<comment type="similarity">
    <text evidence="1">Belongs to the HesB/IscA family.</text>
</comment>
<dbReference type="GO" id="GO:0005829">
    <property type="term" value="C:cytosol"/>
    <property type="evidence" value="ECO:0007669"/>
    <property type="project" value="TreeGrafter"/>
</dbReference>
<dbReference type="AlphaFoldDB" id="A0A1G8BE63"/>
<dbReference type="InterPro" id="IPR035903">
    <property type="entry name" value="HesB-like_dom_sf"/>
</dbReference>
<name>A0A1G8BE63_9RHOO</name>
<dbReference type="InterPro" id="IPR016092">
    <property type="entry name" value="ATAP"/>
</dbReference>
<dbReference type="InterPro" id="IPR000361">
    <property type="entry name" value="ATAP_core_dom"/>
</dbReference>
<reference evidence="3 4" key="1">
    <citation type="submission" date="2016-10" db="EMBL/GenBank/DDBJ databases">
        <authorList>
            <person name="de Groot N.N."/>
        </authorList>
    </citation>
    <scope>NUCLEOTIDE SEQUENCE [LARGE SCALE GENOMIC DNA]</scope>
    <source>
        <strain evidence="3 4">DSM 5885</strain>
    </source>
</reference>
<feature type="domain" description="Core" evidence="2">
    <location>
        <begin position="4"/>
        <end position="106"/>
    </location>
</feature>
<dbReference type="Gene3D" id="2.60.300.12">
    <property type="entry name" value="HesB-like domain"/>
    <property type="match status" value="1"/>
</dbReference>
<dbReference type="NCBIfam" id="TIGR00049">
    <property type="entry name" value="iron-sulfur cluster assembly accessory protein"/>
    <property type="match status" value="1"/>
</dbReference>
<dbReference type="STRING" id="83767.SAMN05660652_01495"/>
<sequence length="110" mass="11830">MVGMTMSFTERAAAEIRNHLVARGGGQGIRVVVETSECSGLAYRLEYVDAGEDGDLVFDSHGEKIFVDPKSLVWLAGTVIDFLEIGDDSGFAFINPNVTSQCGCGDSFYV</sequence>
<gene>
    <name evidence="3" type="ORF">SAMN05660652_01495</name>
</gene>
<evidence type="ECO:0000256" key="1">
    <source>
        <dbReference type="ARBA" id="ARBA00006718"/>
    </source>
</evidence>